<evidence type="ECO:0000313" key="1">
    <source>
        <dbReference type="EMBL" id="KAI9897282.1"/>
    </source>
</evidence>
<name>A0ACC0UUU7_9HYPO</name>
<accession>A0ACC0UUU7</accession>
<dbReference type="EMBL" id="CM047947">
    <property type="protein sequence ID" value="KAI9897282.1"/>
    <property type="molecule type" value="Genomic_DNA"/>
</dbReference>
<organism evidence="1 2">
    <name type="scientific">Trichothecium roseum</name>
    <dbReference type="NCBI Taxonomy" id="47278"/>
    <lineage>
        <taxon>Eukaryota</taxon>
        <taxon>Fungi</taxon>
        <taxon>Dikarya</taxon>
        <taxon>Ascomycota</taxon>
        <taxon>Pezizomycotina</taxon>
        <taxon>Sordariomycetes</taxon>
        <taxon>Hypocreomycetidae</taxon>
        <taxon>Hypocreales</taxon>
        <taxon>Hypocreales incertae sedis</taxon>
        <taxon>Trichothecium</taxon>
    </lineage>
</organism>
<sequence length="526" mass="59105">MAILNALRLAIKYGAAGFAIYWLLTFAYRLLFHPLSKYPGPIMGKLTDSYGGWHALKGHLHLITMRNHKKYGPIIRHGPNRLIFSSAKALHDIYENDRVVKSNAYLTTLGYTGTINVFSVIDKAAHRPRRQMVGTALTEKAMRAFEPTMTNEINIFLKVMLETCRSASSAVAVDATQHCRRLGVDIVGQLAFGFPLRTQTEPTNRFLQEGITAANKHNNMLIQFPGLNSYVFAYPLHVLTAGPRNEALSFVERMINMRIKEGIDARQDFLARVIDQLPKGTDLRHSEVWSEALFLIPAGGDTTGTTLSAVFFYLSQSPEAYQRLAEEVRSTFTSGADICAGTKLSGCRYLRACINEALRISPPVTGTLWRQQDAVDEGPLEIDGHFVPRGTHVAVSIFAVHHNPDYFPEPYAYRPERWLEADEERLRVMRYAYAPFSLGYRGCGGKAMAYLETNLVIAKALWFFDFERAAGEQAKLGGGEPGARDGRNRPDEFQLYDSFTSTHEGPMLRFRPRGDFCEELDETETE</sequence>
<comment type="caution">
    <text evidence="1">The sequence shown here is derived from an EMBL/GenBank/DDBJ whole genome shotgun (WGS) entry which is preliminary data.</text>
</comment>
<keyword evidence="2" id="KW-1185">Reference proteome</keyword>
<proteinExistence type="predicted"/>
<protein>
    <submittedName>
        <fullName evidence="1">Uncharacterized protein</fullName>
    </submittedName>
</protein>
<evidence type="ECO:0000313" key="2">
    <source>
        <dbReference type="Proteomes" id="UP001163324"/>
    </source>
</evidence>
<gene>
    <name evidence="1" type="ORF">N3K66_008304</name>
</gene>
<dbReference type="Proteomes" id="UP001163324">
    <property type="component" value="Chromosome 8"/>
</dbReference>
<reference evidence="1" key="1">
    <citation type="submission" date="2022-10" db="EMBL/GenBank/DDBJ databases">
        <title>Complete Genome of Trichothecium roseum strain YXFP-22015, a Plant Pathogen Isolated from Citrus.</title>
        <authorList>
            <person name="Wang Y."/>
            <person name="Zhu L."/>
        </authorList>
    </citation>
    <scope>NUCLEOTIDE SEQUENCE</scope>
    <source>
        <strain evidence="1">YXFP-22015</strain>
    </source>
</reference>